<protein>
    <submittedName>
        <fullName evidence="4">VPLPA-CTERM sorting domain-containing protein</fullName>
    </submittedName>
</protein>
<keyword evidence="2" id="KW-1133">Transmembrane helix</keyword>
<keyword evidence="3" id="KW-0732">Signal</keyword>
<feature type="region of interest" description="Disordered" evidence="1">
    <location>
        <begin position="130"/>
        <end position="151"/>
    </location>
</feature>
<proteinExistence type="predicted"/>
<evidence type="ECO:0000313" key="5">
    <source>
        <dbReference type="Proteomes" id="UP000436694"/>
    </source>
</evidence>
<keyword evidence="2" id="KW-0812">Transmembrane</keyword>
<name>A0A844AJR1_9RHOB</name>
<dbReference type="EMBL" id="WIXK01000001">
    <property type="protein sequence ID" value="MQY41275.1"/>
    <property type="molecule type" value="Genomic_DNA"/>
</dbReference>
<evidence type="ECO:0000256" key="1">
    <source>
        <dbReference type="SAM" id="MobiDB-lite"/>
    </source>
</evidence>
<dbReference type="NCBIfam" id="TIGR03370">
    <property type="entry name" value="VPLPA-CTERM"/>
    <property type="match status" value="1"/>
</dbReference>
<keyword evidence="2" id="KW-0472">Membrane</keyword>
<dbReference type="InterPro" id="IPR022472">
    <property type="entry name" value="VPLPA-CTERM"/>
</dbReference>
<evidence type="ECO:0000256" key="2">
    <source>
        <dbReference type="SAM" id="Phobius"/>
    </source>
</evidence>
<sequence>MAIAAIVTLALSVSAATFTYNFSKTVGPDEFNGSFTIYFPLGTVTNSTVGLTVNSTNFPVDGGVLYSYDENTDFLEIGGALPNLSTTGNDFAVGIADATSANPTLSGLGLSLPGQGINTGIGTSGTRFAANEGGPANGGSPLANGGSAQVDSAPAPVPLPAAGLLLMGGLGGLVLMRRRKTA</sequence>
<dbReference type="AlphaFoldDB" id="A0A844AJR1"/>
<feature type="transmembrane region" description="Helical" evidence="2">
    <location>
        <begin position="157"/>
        <end position="176"/>
    </location>
</feature>
<keyword evidence="5" id="KW-1185">Reference proteome</keyword>
<feature type="signal peptide" evidence="3">
    <location>
        <begin position="1"/>
        <end position="15"/>
    </location>
</feature>
<evidence type="ECO:0000256" key="3">
    <source>
        <dbReference type="SAM" id="SignalP"/>
    </source>
</evidence>
<feature type="chain" id="PRO_5032962663" evidence="3">
    <location>
        <begin position="16"/>
        <end position="182"/>
    </location>
</feature>
<gene>
    <name evidence="4" type="ORF">GG681_01360</name>
</gene>
<accession>A0A844AJR1</accession>
<comment type="caution">
    <text evidence="4">The sequence shown here is derived from an EMBL/GenBank/DDBJ whole genome shotgun (WGS) entry which is preliminary data.</text>
</comment>
<evidence type="ECO:0000313" key="4">
    <source>
        <dbReference type="EMBL" id="MQY41275.1"/>
    </source>
</evidence>
<dbReference type="Proteomes" id="UP000436694">
    <property type="component" value="Unassembled WGS sequence"/>
</dbReference>
<reference evidence="4 5" key="1">
    <citation type="submission" date="2019-10" db="EMBL/GenBank/DDBJ databases">
        <title>Epibacterium sp. nov., isolated from seawater.</title>
        <authorList>
            <person name="Zhang X."/>
            <person name="Li N."/>
        </authorList>
    </citation>
    <scope>NUCLEOTIDE SEQUENCE [LARGE SCALE GENOMIC DNA]</scope>
    <source>
        <strain evidence="4 5">SM1969</strain>
    </source>
</reference>
<dbReference type="NCBIfam" id="TIGR01167">
    <property type="entry name" value="LPXTG_anchor"/>
    <property type="match status" value="1"/>
</dbReference>
<organism evidence="4 5">
    <name type="scientific">Tritonibacter aquimaris</name>
    <dbReference type="NCBI Taxonomy" id="2663379"/>
    <lineage>
        <taxon>Bacteria</taxon>
        <taxon>Pseudomonadati</taxon>
        <taxon>Pseudomonadota</taxon>
        <taxon>Alphaproteobacteria</taxon>
        <taxon>Rhodobacterales</taxon>
        <taxon>Paracoccaceae</taxon>
        <taxon>Tritonibacter</taxon>
    </lineage>
</organism>